<dbReference type="InterPro" id="IPR052617">
    <property type="entry name" value="Huntingtin-int_K"/>
</dbReference>
<evidence type="ECO:0000259" key="2">
    <source>
        <dbReference type="Pfam" id="PF19026"/>
    </source>
</evidence>
<gene>
    <name evidence="3" type="ORF">AYO21_06794</name>
</gene>
<proteinExistence type="predicted"/>
<dbReference type="OrthoDB" id="285219at2759"/>
<dbReference type="Pfam" id="PF19026">
    <property type="entry name" value="UBA_HYPK"/>
    <property type="match status" value="1"/>
</dbReference>
<evidence type="ECO:0000313" key="4">
    <source>
        <dbReference type="Proteomes" id="UP000077002"/>
    </source>
</evidence>
<dbReference type="GO" id="GO:0043066">
    <property type="term" value="P:negative regulation of apoptotic process"/>
    <property type="evidence" value="ECO:0007669"/>
    <property type="project" value="TreeGrafter"/>
</dbReference>
<dbReference type="InterPro" id="IPR044034">
    <property type="entry name" value="NAC-like_UBA"/>
</dbReference>
<feature type="domain" description="Nascent polypeptide-associated complex subunit alpha-like UBA" evidence="2">
    <location>
        <begin position="132"/>
        <end position="161"/>
    </location>
</feature>
<keyword evidence="4" id="KW-1185">Reference proteome</keyword>
<accession>A0A177F514</accession>
<organism evidence="3 4">
    <name type="scientific">Fonsecaea monophora</name>
    <dbReference type="NCBI Taxonomy" id="254056"/>
    <lineage>
        <taxon>Eukaryota</taxon>
        <taxon>Fungi</taxon>
        <taxon>Dikarya</taxon>
        <taxon>Ascomycota</taxon>
        <taxon>Pezizomycotina</taxon>
        <taxon>Eurotiomycetes</taxon>
        <taxon>Chaetothyriomycetidae</taxon>
        <taxon>Chaetothyriales</taxon>
        <taxon>Herpotrichiellaceae</taxon>
        <taxon>Fonsecaea</taxon>
    </lineage>
</organism>
<feature type="compositionally biased region" description="Polar residues" evidence="1">
    <location>
        <begin position="44"/>
        <end position="59"/>
    </location>
</feature>
<dbReference type="GO" id="GO:0050821">
    <property type="term" value="P:protein stabilization"/>
    <property type="evidence" value="ECO:0007669"/>
    <property type="project" value="TreeGrafter"/>
</dbReference>
<dbReference type="Proteomes" id="UP000077002">
    <property type="component" value="Unassembled WGS sequence"/>
</dbReference>
<dbReference type="AlphaFoldDB" id="A0A177F514"/>
<dbReference type="PANTHER" id="PTHR31184">
    <property type="entry name" value="HUNTINGTIN-INTERACTING PROTEIN K FAMILY MEMBER"/>
    <property type="match status" value="1"/>
</dbReference>
<name>A0A177F514_9EURO</name>
<comment type="caution">
    <text evidence="3">The sequence shown here is derived from an EMBL/GenBank/DDBJ whole genome shotgun (WGS) entry which is preliminary data.</text>
</comment>
<dbReference type="RefSeq" id="XP_022510868.1">
    <property type="nucleotide sequence ID" value="XM_022656753.1"/>
</dbReference>
<evidence type="ECO:0000313" key="3">
    <source>
        <dbReference type="EMBL" id="OAG38916.1"/>
    </source>
</evidence>
<feature type="region of interest" description="Disordered" evidence="1">
    <location>
        <begin position="1"/>
        <end position="64"/>
    </location>
</feature>
<evidence type="ECO:0000256" key="1">
    <source>
        <dbReference type="SAM" id="MobiDB-lite"/>
    </source>
</evidence>
<dbReference type="PANTHER" id="PTHR31184:SF2">
    <property type="entry name" value="HUNTINGTIN-INTERACTING PROTEIN K"/>
    <property type="match status" value="1"/>
</dbReference>
<dbReference type="EMBL" id="LVKK01000049">
    <property type="protein sequence ID" value="OAG38916.1"/>
    <property type="molecule type" value="Genomic_DNA"/>
</dbReference>
<sequence length="167" mass="17757">MAEPIPSASTAAADAADDETSQNLPNNAEDRKAAAALNSLNANEMSTENGESGTRQPSAADQEALGKAMSRLEIASGVGKKKEDTTKTQAKKEVEVKKKVKIAAEDVNLLVRNCRGFFFGLSKKIADTWAQVEELDLSKTKATELLRSHDGNATLAIKAFIIPAARA</sequence>
<reference evidence="3 4" key="1">
    <citation type="submission" date="2016-03" db="EMBL/GenBank/DDBJ databases">
        <title>Draft genome sequence of the Fonsecaea monophora CBS 269.37.</title>
        <authorList>
            <person name="Bombassaro A."/>
            <person name="Vinicius W.A."/>
            <person name="De Hoog S."/>
            <person name="Sun J."/>
            <person name="Souza E.M."/>
            <person name="Raittz R.T."/>
            <person name="Costa F."/>
            <person name="Leao A.C."/>
            <person name="Tadra-Sfeir M.Z."/>
            <person name="Baura V."/>
            <person name="Balsanelli E."/>
            <person name="Pedrosa F.O."/>
            <person name="Moreno L.F."/>
            <person name="Steffens M.B."/>
            <person name="Xi L."/>
            <person name="Bocca A.L."/>
            <person name="Felipe M.S."/>
            <person name="Teixeira M."/>
            <person name="Telles Filho F.Q."/>
            <person name="Azevedo C.M."/>
            <person name="Gomes R."/>
            <person name="Vicente V.A."/>
        </authorList>
    </citation>
    <scope>NUCLEOTIDE SEQUENCE [LARGE SCALE GENOMIC DNA]</scope>
    <source>
        <strain evidence="3 4">CBS 269.37</strain>
    </source>
</reference>
<feature type="compositionally biased region" description="Low complexity" evidence="1">
    <location>
        <begin position="34"/>
        <end position="43"/>
    </location>
</feature>
<protein>
    <recommendedName>
        <fullName evidence="2">Nascent polypeptide-associated complex subunit alpha-like UBA domain-containing protein</fullName>
    </recommendedName>
</protein>
<dbReference type="GeneID" id="34601952"/>